<name>A0A6J4V2L0_9BACT</name>
<evidence type="ECO:0000259" key="1">
    <source>
        <dbReference type="PROSITE" id="PS50911"/>
    </source>
</evidence>
<reference evidence="2" key="1">
    <citation type="submission" date="2020-02" db="EMBL/GenBank/DDBJ databases">
        <authorList>
            <person name="Meier V. D."/>
        </authorList>
    </citation>
    <scope>NUCLEOTIDE SEQUENCE</scope>
    <source>
        <strain evidence="2">AVDCRST_MAG88</strain>
    </source>
</reference>
<proteinExistence type="predicted"/>
<dbReference type="PROSITE" id="PS50911">
    <property type="entry name" value="CHAP"/>
    <property type="match status" value="1"/>
</dbReference>
<dbReference type="InterPro" id="IPR038765">
    <property type="entry name" value="Papain-like_cys_pep_sf"/>
</dbReference>
<gene>
    <name evidence="2" type="ORF">AVDCRST_MAG88-1911</name>
</gene>
<evidence type="ECO:0000313" key="2">
    <source>
        <dbReference type="EMBL" id="CAA9566206.1"/>
    </source>
</evidence>
<organism evidence="2">
    <name type="scientific">uncultured Thermomicrobiales bacterium</name>
    <dbReference type="NCBI Taxonomy" id="1645740"/>
    <lineage>
        <taxon>Bacteria</taxon>
        <taxon>Pseudomonadati</taxon>
        <taxon>Thermomicrobiota</taxon>
        <taxon>Thermomicrobia</taxon>
        <taxon>Thermomicrobiales</taxon>
        <taxon>environmental samples</taxon>
    </lineage>
</organism>
<accession>A0A6J4V2L0</accession>
<dbReference type="InterPro" id="IPR007921">
    <property type="entry name" value="CHAP_dom"/>
</dbReference>
<dbReference type="AlphaFoldDB" id="A0A6J4V2L0"/>
<dbReference type="SUPFAM" id="SSF54001">
    <property type="entry name" value="Cysteine proteinases"/>
    <property type="match status" value="1"/>
</dbReference>
<sequence length="310" mass="33270">MRSPRSNPFGFVPFVSPYRYRRLTLLLTLLAVLWPAGGAGAVPPGIADTVHTSGDDDADEAYASGLPRNRGSAILVGAQGEEPYLLYDGMRHRADAATLAALGFDAPRVHHLDRGTLARIPTGDRFPPLANGSFISAPDGTRYLIHNGVHAIPDNRTFEAYGWGGARGFAGVPITPVDATFLAALPPAAPLVPQRAVGAGLFDWGYCTWWVAQRRAVPWLGNAAEWYGAARGMGYAVGATPLPGAILVRQSASWSGYGHVAYVESVEGKRFTVSEMNIRAVGELTVRTYDMTTDPPPGLIGFIYWRYAGE</sequence>
<feature type="domain" description="Peptidase C51" evidence="1">
    <location>
        <begin position="182"/>
        <end position="304"/>
    </location>
</feature>
<protein>
    <recommendedName>
        <fullName evidence="1">Peptidase C51 domain-containing protein</fullName>
    </recommendedName>
</protein>
<dbReference type="EMBL" id="CADCWM010000522">
    <property type="protein sequence ID" value="CAA9566206.1"/>
    <property type="molecule type" value="Genomic_DNA"/>
</dbReference>
<dbReference type="Gene3D" id="3.90.1720.10">
    <property type="entry name" value="endopeptidase domain like (from Nostoc punctiforme)"/>
    <property type="match status" value="1"/>
</dbReference>
<dbReference type="Pfam" id="PF05257">
    <property type="entry name" value="CHAP"/>
    <property type="match status" value="1"/>
</dbReference>